<evidence type="ECO:0000256" key="17">
    <source>
        <dbReference type="ARBA" id="ARBA00032892"/>
    </source>
</evidence>
<keyword evidence="7" id="KW-1003">Cell membrane</keyword>
<evidence type="ECO:0000256" key="2">
    <source>
        <dbReference type="ARBA" id="ARBA00004162"/>
    </source>
</evidence>
<dbReference type="Pfam" id="PF02611">
    <property type="entry name" value="CDH"/>
    <property type="match status" value="1"/>
</dbReference>
<dbReference type="GO" id="GO:0008715">
    <property type="term" value="F:CDP-diacylglycerol diphosphatase activity"/>
    <property type="evidence" value="ECO:0007669"/>
    <property type="project" value="UniProtKB-EC"/>
</dbReference>
<dbReference type="KEGG" id="gom:D7316_04903"/>
<dbReference type="AlphaFoldDB" id="A0A3G8JTT5"/>
<keyword evidence="15" id="KW-1208">Phospholipid metabolism</keyword>
<organism evidence="18 19">
    <name type="scientific">Gordonia insulae</name>
    <dbReference type="NCBI Taxonomy" id="2420509"/>
    <lineage>
        <taxon>Bacteria</taxon>
        <taxon>Bacillati</taxon>
        <taxon>Actinomycetota</taxon>
        <taxon>Actinomycetes</taxon>
        <taxon>Mycobacteriales</taxon>
        <taxon>Gordoniaceae</taxon>
        <taxon>Gordonia</taxon>
    </lineage>
</organism>
<keyword evidence="9" id="KW-0812">Transmembrane</keyword>
<keyword evidence="13" id="KW-0472">Membrane</keyword>
<keyword evidence="14" id="KW-0594">Phospholipid biosynthesis</keyword>
<evidence type="ECO:0000256" key="1">
    <source>
        <dbReference type="ARBA" id="ARBA00001007"/>
    </source>
</evidence>
<keyword evidence="8" id="KW-0444">Lipid biosynthesis</keyword>
<reference evidence="18 19" key="1">
    <citation type="submission" date="2018-11" db="EMBL/GenBank/DDBJ databases">
        <title>Gordonia insulae sp. nov., isolated from an island soil.</title>
        <authorList>
            <person name="Kim Y.S."/>
            <person name="Kim S.B."/>
        </authorList>
    </citation>
    <scope>NUCLEOTIDE SEQUENCE [LARGE SCALE GENOMIC DNA]</scope>
    <source>
        <strain evidence="18 19">MMS17-SY073</strain>
    </source>
</reference>
<dbReference type="GO" id="GO:0005886">
    <property type="term" value="C:plasma membrane"/>
    <property type="evidence" value="ECO:0007669"/>
    <property type="project" value="UniProtKB-SubCell"/>
</dbReference>
<evidence type="ECO:0000256" key="4">
    <source>
        <dbReference type="ARBA" id="ARBA00005189"/>
    </source>
</evidence>
<evidence type="ECO:0000256" key="15">
    <source>
        <dbReference type="ARBA" id="ARBA00023264"/>
    </source>
</evidence>
<evidence type="ECO:0000256" key="12">
    <source>
        <dbReference type="ARBA" id="ARBA00023098"/>
    </source>
</evidence>
<evidence type="ECO:0000313" key="19">
    <source>
        <dbReference type="Proteomes" id="UP000271469"/>
    </source>
</evidence>
<dbReference type="Gene3D" id="3.30.428.30">
    <property type="entry name" value="HIT family - CDH-like"/>
    <property type="match status" value="1"/>
</dbReference>
<dbReference type="SUPFAM" id="SSF54197">
    <property type="entry name" value="HIT-like"/>
    <property type="match status" value="1"/>
</dbReference>
<name>A0A3G8JTT5_9ACTN</name>
<dbReference type="InterPro" id="IPR003763">
    <property type="entry name" value="CDP-diacylglyc_Pase"/>
</dbReference>
<dbReference type="UniPathway" id="UPA00609">
    <property type="reaction ID" value="UER00664"/>
</dbReference>
<evidence type="ECO:0000256" key="5">
    <source>
        <dbReference type="ARBA" id="ARBA00006435"/>
    </source>
</evidence>
<evidence type="ECO:0000313" key="18">
    <source>
        <dbReference type="EMBL" id="AZG48286.1"/>
    </source>
</evidence>
<evidence type="ECO:0000256" key="13">
    <source>
        <dbReference type="ARBA" id="ARBA00023136"/>
    </source>
</evidence>
<evidence type="ECO:0000256" key="6">
    <source>
        <dbReference type="ARBA" id="ARBA00012375"/>
    </source>
</evidence>
<evidence type="ECO:0000256" key="11">
    <source>
        <dbReference type="ARBA" id="ARBA00022989"/>
    </source>
</evidence>
<dbReference type="OrthoDB" id="481399at2"/>
<keyword evidence="11" id="KW-1133">Transmembrane helix</keyword>
<evidence type="ECO:0000256" key="7">
    <source>
        <dbReference type="ARBA" id="ARBA00022475"/>
    </source>
</evidence>
<dbReference type="EC" id="3.6.1.26" evidence="6"/>
<comment type="subcellular location">
    <subcellularLocation>
        <location evidence="2">Cell membrane</location>
        <topology evidence="2">Single-pass membrane protein</topology>
    </subcellularLocation>
</comment>
<protein>
    <recommendedName>
        <fullName evidence="6">CDP-diacylglycerol diphosphatase</fullName>
        <ecNumber evidence="6">3.6.1.26</ecNumber>
    </recommendedName>
    <alternativeName>
        <fullName evidence="16">CDP-diacylglycerol phosphatidylhydrolase</fullName>
    </alternativeName>
    <alternativeName>
        <fullName evidence="17">CDP-diglyceride hydrolase</fullName>
    </alternativeName>
</protein>
<evidence type="ECO:0000256" key="3">
    <source>
        <dbReference type="ARBA" id="ARBA00004927"/>
    </source>
</evidence>
<evidence type="ECO:0000256" key="14">
    <source>
        <dbReference type="ARBA" id="ARBA00023209"/>
    </source>
</evidence>
<keyword evidence="19" id="KW-1185">Reference proteome</keyword>
<evidence type="ECO:0000256" key="9">
    <source>
        <dbReference type="ARBA" id="ARBA00022692"/>
    </source>
</evidence>
<dbReference type="GO" id="GO:0046342">
    <property type="term" value="P:CDP-diacylglycerol catabolic process"/>
    <property type="evidence" value="ECO:0007669"/>
    <property type="project" value="UniProtKB-UniPathway"/>
</dbReference>
<comment type="similarity">
    <text evidence="5">Belongs to the Cdh family.</text>
</comment>
<keyword evidence="12" id="KW-0443">Lipid metabolism</keyword>
<comment type="catalytic activity">
    <reaction evidence="1">
        <text>a CDP-1,2-diacyl-sn-glycerol + H2O = a 1,2-diacyl-sn-glycero-3-phosphate + CMP + 2 H(+)</text>
        <dbReference type="Rhea" id="RHEA:15221"/>
        <dbReference type="ChEBI" id="CHEBI:15377"/>
        <dbReference type="ChEBI" id="CHEBI:15378"/>
        <dbReference type="ChEBI" id="CHEBI:58332"/>
        <dbReference type="ChEBI" id="CHEBI:58608"/>
        <dbReference type="ChEBI" id="CHEBI:60377"/>
        <dbReference type="EC" id="3.6.1.26"/>
    </reaction>
</comment>
<proteinExistence type="inferred from homology"/>
<comment type="pathway">
    <text evidence="3">Phospholipid metabolism; CDP-diacylglycerol degradation; phosphatidate from CDP-diacylglycerol: step 1/1.</text>
</comment>
<sequence>MTATRRRARGRTLATIVVGIALAVSLALGGGVAGLASAAPKPAPAGCGQNSDDPKTDKRLYLWGQVKDTAPGKVGTNIDVIKPGPQYQPSPAHPKFYAVRKGGDSKGVNDDFLLLPTNRIKGIECSYLWNGSQLNLWSAAWFQATRRVAKNPAKPIALGVNSATARGQDQLHIHLAQANPDTVADLKAIKNPATSFTNWMSTNVRLRINDPKKTKTHAQFRVVKYTGSLPNLFVTLQKALPANETMSSQSIAVIDAGTPNTYYVLNSTPGLPGQQSEHGTGLADYVYGWKY</sequence>
<keyword evidence="10 18" id="KW-0378">Hydrolase</keyword>
<accession>A0A3G8JTT5</accession>
<dbReference type="GO" id="GO:0008654">
    <property type="term" value="P:phospholipid biosynthetic process"/>
    <property type="evidence" value="ECO:0007669"/>
    <property type="project" value="UniProtKB-KW"/>
</dbReference>
<dbReference type="Proteomes" id="UP000271469">
    <property type="component" value="Chromosome"/>
</dbReference>
<gene>
    <name evidence="18" type="primary">cdh_1</name>
    <name evidence="18" type="ORF">D7316_04903</name>
</gene>
<comment type="pathway">
    <text evidence="4">Lipid metabolism.</text>
</comment>
<evidence type="ECO:0000256" key="10">
    <source>
        <dbReference type="ARBA" id="ARBA00022801"/>
    </source>
</evidence>
<dbReference type="RefSeq" id="WP_124710519.1">
    <property type="nucleotide sequence ID" value="NZ_CP033972.1"/>
</dbReference>
<evidence type="ECO:0000256" key="16">
    <source>
        <dbReference type="ARBA" id="ARBA00032888"/>
    </source>
</evidence>
<dbReference type="InterPro" id="IPR036265">
    <property type="entry name" value="HIT-like_sf"/>
</dbReference>
<evidence type="ECO:0000256" key="8">
    <source>
        <dbReference type="ARBA" id="ARBA00022516"/>
    </source>
</evidence>
<dbReference type="EMBL" id="CP033972">
    <property type="protein sequence ID" value="AZG48286.1"/>
    <property type="molecule type" value="Genomic_DNA"/>
</dbReference>